<dbReference type="GO" id="GO:0046983">
    <property type="term" value="F:protein dimerization activity"/>
    <property type="evidence" value="ECO:0007669"/>
    <property type="project" value="UniProtKB-UniRule"/>
</dbReference>
<dbReference type="GO" id="GO:0008270">
    <property type="term" value="F:zinc ion binding"/>
    <property type="evidence" value="ECO:0007669"/>
    <property type="project" value="UniProtKB-UniRule"/>
</dbReference>
<protein>
    <recommendedName>
        <fullName evidence="2">ClpX-type ZB domain-containing protein</fullName>
    </recommendedName>
</protein>
<dbReference type="AlphaFoldDB" id="A0A5Q0H0V6"/>
<dbReference type="Gene3D" id="6.20.220.10">
    <property type="entry name" value="ClpX chaperone, C4-type zinc finger domain"/>
    <property type="match status" value="1"/>
</dbReference>
<evidence type="ECO:0000256" key="1">
    <source>
        <dbReference type="PROSITE-ProRule" id="PRU01250"/>
    </source>
</evidence>
<dbReference type="InterPro" id="IPR010603">
    <property type="entry name" value="Znf_CppX_C4"/>
</dbReference>
<reference evidence="4" key="1">
    <citation type="journal article" date="2021" name="Curr. Microbiol.">
        <title>Complete genome of nocamycin-producing strain Saccharothrix syringae NRRL B-16468 reveals the biosynthetic potential for secondary metabolites.</title>
        <authorList>
            <person name="Mo X."/>
            <person name="Yang S."/>
        </authorList>
    </citation>
    <scope>NUCLEOTIDE SEQUENCE [LARGE SCALE GENOMIC DNA]</scope>
    <source>
        <strain evidence="4">ATCC 51364 / DSM 43886 / JCM 6844 / KCTC 9398 / NBRC 14523 / NRRL B-16468 / INA 2240</strain>
    </source>
</reference>
<feature type="binding site" evidence="1">
    <location>
        <position position="25"/>
    </location>
    <ligand>
        <name>Zn(2+)</name>
        <dbReference type="ChEBI" id="CHEBI:29105"/>
    </ligand>
</feature>
<dbReference type="Pfam" id="PF06689">
    <property type="entry name" value="zf-C4_ClpX"/>
    <property type="match status" value="1"/>
</dbReference>
<dbReference type="InterPro" id="IPR059188">
    <property type="entry name" value="Znf_CLPX-like"/>
</dbReference>
<dbReference type="OrthoDB" id="9812570at2"/>
<organism evidence="3 4">
    <name type="scientific">Saccharothrix syringae</name>
    <name type="common">Nocardiopsis syringae</name>
    <dbReference type="NCBI Taxonomy" id="103733"/>
    <lineage>
        <taxon>Bacteria</taxon>
        <taxon>Bacillati</taxon>
        <taxon>Actinomycetota</taxon>
        <taxon>Actinomycetes</taxon>
        <taxon>Pseudonocardiales</taxon>
        <taxon>Pseudonocardiaceae</taxon>
        <taxon>Saccharothrix</taxon>
    </lineage>
</organism>
<evidence type="ECO:0000313" key="4">
    <source>
        <dbReference type="Proteomes" id="UP000325787"/>
    </source>
</evidence>
<comment type="similarity">
    <text evidence="1">Belongs to the ClpX chaperone family.</text>
</comment>
<feature type="binding site" evidence="1">
    <location>
        <position position="3"/>
    </location>
    <ligand>
        <name>Zn(2+)</name>
        <dbReference type="ChEBI" id="CHEBI:29105"/>
    </ligand>
</feature>
<dbReference type="SMART" id="SM00994">
    <property type="entry name" value="zf-C4_ClpX"/>
    <property type="match status" value="1"/>
</dbReference>
<dbReference type="InterPro" id="IPR038366">
    <property type="entry name" value="Znf_CppX_C4_sf"/>
</dbReference>
<feature type="binding site" evidence="1">
    <location>
        <position position="28"/>
    </location>
    <ligand>
        <name>Zn(2+)</name>
        <dbReference type="ChEBI" id="CHEBI:29105"/>
    </ligand>
</feature>
<keyword evidence="1" id="KW-0143">Chaperone</keyword>
<dbReference type="KEGG" id="ssyi:EKG83_22785"/>
<proteinExistence type="inferred from homology"/>
<dbReference type="RefSeq" id="WP_033429469.1">
    <property type="nucleotide sequence ID" value="NZ_CP034550.1"/>
</dbReference>
<accession>A0A5Q0H0V6</accession>
<keyword evidence="1" id="KW-0862">Zinc</keyword>
<dbReference type="PROSITE" id="PS51902">
    <property type="entry name" value="CLPX_ZB"/>
    <property type="match status" value="1"/>
</dbReference>
<dbReference type="GO" id="GO:0006457">
    <property type="term" value="P:protein folding"/>
    <property type="evidence" value="ECO:0007669"/>
    <property type="project" value="UniProtKB-UniRule"/>
</dbReference>
<name>A0A5Q0H0V6_SACSY</name>
<feature type="domain" description="ClpX-type ZB" evidence="2">
    <location>
        <begin position="1"/>
        <end position="44"/>
    </location>
</feature>
<dbReference type="EMBL" id="CP034550">
    <property type="protein sequence ID" value="QFZ19877.1"/>
    <property type="molecule type" value="Genomic_DNA"/>
</dbReference>
<feature type="binding site" evidence="1">
    <location>
        <position position="6"/>
    </location>
    <ligand>
        <name>Zn(2+)</name>
        <dbReference type="ChEBI" id="CHEBI:29105"/>
    </ligand>
</feature>
<evidence type="ECO:0000259" key="2">
    <source>
        <dbReference type="PROSITE" id="PS51902"/>
    </source>
</evidence>
<evidence type="ECO:0000313" key="3">
    <source>
        <dbReference type="EMBL" id="QFZ19877.1"/>
    </source>
</evidence>
<dbReference type="SUPFAM" id="SSF57716">
    <property type="entry name" value="Glucocorticoid receptor-like (DNA-binding domain)"/>
    <property type="match status" value="1"/>
</dbReference>
<keyword evidence="1" id="KW-0479">Metal-binding</keyword>
<gene>
    <name evidence="3" type="ORF">EKG83_22785</name>
</gene>
<dbReference type="GO" id="GO:0051082">
    <property type="term" value="F:unfolded protein binding"/>
    <property type="evidence" value="ECO:0007669"/>
    <property type="project" value="UniProtKB-UniRule"/>
</dbReference>
<sequence>MRCSFCGKAAAEVRKLISGPGTYICDGCVAACVAILEDDDGTSSASVPEWADLTDDELLAHLPRIAATAAQVEGGLRARVLDLRQRGVTWARIGEALGMSRQSAWERFK</sequence>
<keyword evidence="4" id="KW-1185">Reference proteome</keyword>
<dbReference type="Proteomes" id="UP000325787">
    <property type="component" value="Chromosome"/>
</dbReference>